<dbReference type="PANTHER" id="PTHR22775:SF3">
    <property type="entry name" value="SORTING NEXIN-13"/>
    <property type="match status" value="1"/>
</dbReference>
<dbReference type="STRING" id="436010.A0A166V4A7"/>
<gene>
    <name evidence="3" type="ORF">FIBSPDRAFT_1036969</name>
</gene>
<dbReference type="Pfam" id="PF02194">
    <property type="entry name" value="PXA"/>
    <property type="match status" value="1"/>
</dbReference>
<dbReference type="InterPro" id="IPR003114">
    <property type="entry name" value="Phox_assoc"/>
</dbReference>
<evidence type="ECO:0000259" key="2">
    <source>
        <dbReference type="PROSITE" id="PS51207"/>
    </source>
</evidence>
<feature type="region of interest" description="Disordered" evidence="1">
    <location>
        <begin position="1"/>
        <end position="27"/>
    </location>
</feature>
<evidence type="ECO:0000313" key="4">
    <source>
        <dbReference type="Proteomes" id="UP000076532"/>
    </source>
</evidence>
<evidence type="ECO:0000256" key="1">
    <source>
        <dbReference type="SAM" id="MobiDB-lite"/>
    </source>
</evidence>
<sequence length="563" mass="61511">MSYRGRVQQGGGTHSIQSTTTTLAQKQPPLPLSKRLLFPTLLASSSLPPILTSDVAPELTNDLYTFIALALRAFVNPWWTKITRYDKEFLPEINRIICIVVRAIETRLINTDMAPLVFHDLPVLVTQHYHDIRNASAKLSTSYAPGGSSSLSHLFHQLQPHMALSPTEDAVDEVYVRQIVDHILKSCLPEEDYAPEAERFIVREIVVMVLRDSLQKIAEPWFLYKLAMDLLPAEEEPVNPLASLTPERTHFSFHTVLVLFLSAIQSISGACLALIHAYKQIVSTVKAVNQLPQSSDRFSSSKPASSPYISASPASSTSSLSAPISPSASTPQVHEPSHDTEPEVDDYAHAPLIMISTIFTLNDRFAGSALLNIILTISTLFTSFFDRLLPHSLYTHVLCQSRILQIIRLSTATLFPNGNLGPPAVTPTEAEQVEIRETLLRRLGTIASGSPSASGAHLDDNPESPRTPQAILCRTLLGPTPKVQREVLSEALLGLGDKRCNMHLLVLILDAVVLRVFPEMGVPIAGTGAQTTMERVRDPTELSRSASAATGSTQVTPPGSVDP</sequence>
<organism evidence="3 4">
    <name type="scientific">Athelia psychrophila</name>
    <dbReference type="NCBI Taxonomy" id="1759441"/>
    <lineage>
        <taxon>Eukaryota</taxon>
        <taxon>Fungi</taxon>
        <taxon>Dikarya</taxon>
        <taxon>Basidiomycota</taxon>
        <taxon>Agaricomycotina</taxon>
        <taxon>Agaricomycetes</taxon>
        <taxon>Agaricomycetidae</taxon>
        <taxon>Atheliales</taxon>
        <taxon>Atheliaceae</taxon>
        <taxon>Athelia</taxon>
    </lineage>
</organism>
<dbReference type="PROSITE" id="PS51207">
    <property type="entry name" value="PXA"/>
    <property type="match status" value="1"/>
</dbReference>
<feature type="compositionally biased region" description="Low complexity" evidence="1">
    <location>
        <begin position="294"/>
        <end position="329"/>
    </location>
</feature>
<keyword evidence="4" id="KW-1185">Reference proteome</keyword>
<dbReference type="OrthoDB" id="431557at2759"/>
<feature type="compositionally biased region" description="Polar residues" evidence="1">
    <location>
        <begin position="14"/>
        <end position="25"/>
    </location>
</feature>
<reference evidence="3 4" key="1">
    <citation type="journal article" date="2016" name="Mol. Biol. Evol.">
        <title>Comparative Genomics of Early-Diverging Mushroom-Forming Fungi Provides Insights into the Origins of Lignocellulose Decay Capabilities.</title>
        <authorList>
            <person name="Nagy L.G."/>
            <person name="Riley R."/>
            <person name="Tritt A."/>
            <person name="Adam C."/>
            <person name="Daum C."/>
            <person name="Floudas D."/>
            <person name="Sun H."/>
            <person name="Yadav J.S."/>
            <person name="Pangilinan J."/>
            <person name="Larsson K.H."/>
            <person name="Matsuura K."/>
            <person name="Barry K."/>
            <person name="Labutti K."/>
            <person name="Kuo R."/>
            <person name="Ohm R.A."/>
            <person name="Bhattacharya S.S."/>
            <person name="Shirouzu T."/>
            <person name="Yoshinaga Y."/>
            <person name="Martin F.M."/>
            <person name="Grigoriev I.V."/>
            <person name="Hibbett D.S."/>
        </authorList>
    </citation>
    <scope>NUCLEOTIDE SEQUENCE [LARGE SCALE GENOMIC DNA]</scope>
    <source>
        <strain evidence="3 4">CBS 109695</strain>
    </source>
</reference>
<feature type="domain" description="PXA" evidence="2">
    <location>
        <begin position="56"/>
        <end position="231"/>
    </location>
</feature>
<dbReference type="AlphaFoldDB" id="A0A166V4A7"/>
<proteinExistence type="predicted"/>
<dbReference type="PANTHER" id="PTHR22775">
    <property type="entry name" value="SORTING NEXIN"/>
    <property type="match status" value="1"/>
</dbReference>
<protein>
    <recommendedName>
        <fullName evidence="2">PXA domain-containing protein</fullName>
    </recommendedName>
</protein>
<evidence type="ECO:0000313" key="3">
    <source>
        <dbReference type="EMBL" id="KZP32336.1"/>
    </source>
</evidence>
<feature type="region of interest" description="Disordered" evidence="1">
    <location>
        <begin position="530"/>
        <end position="563"/>
    </location>
</feature>
<dbReference type="Proteomes" id="UP000076532">
    <property type="component" value="Unassembled WGS sequence"/>
</dbReference>
<feature type="compositionally biased region" description="Polar residues" evidence="1">
    <location>
        <begin position="542"/>
        <end position="557"/>
    </location>
</feature>
<dbReference type="SMART" id="SM00313">
    <property type="entry name" value="PXA"/>
    <property type="match status" value="1"/>
</dbReference>
<feature type="region of interest" description="Disordered" evidence="1">
    <location>
        <begin position="294"/>
        <end position="342"/>
    </location>
</feature>
<dbReference type="GO" id="GO:0035091">
    <property type="term" value="F:phosphatidylinositol binding"/>
    <property type="evidence" value="ECO:0007669"/>
    <property type="project" value="TreeGrafter"/>
</dbReference>
<dbReference type="EMBL" id="KV417486">
    <property type="protein sequence ID" value="KZP32336.1"/>
    <property type="molecule type" value="Genomic_DNA"/>
</dbReference>
<name>A0A166V4A7_9AGAM</name>
<accession>A0A166V4A7</accession>